<evidence type="ECO:0000256" key="1">
    <source>
        <dbReference type="SAM" id="MobiDB-lite"/>
    </source>
</evidence>
<reference evidence="2" key="3">
    <citation type="submission" date="2022-06" db="UniProtKB">
        <authorList>
            <consortium name="EnsemblPlants"/>
        </authorList>
    </citation>
    <scope>IDENTIFICATION</scope>
</reference>
<evidence type="ECO:0000313" key="2">
    <source>
        <dbReference type="EnsemblPlants" id="TuG1812G0200002506.01.T03"/>
    </source>
</evidence>
<accession>A0A8R7TGB4</accession>
<keyword evidence="3" id="KW-1185">Reference proteome</keyword>
<name>A0A8R7TGB4_TRIUA</name>
<proteinExistence type="predicted"/>
<dbReference type="Proteomes" id="UP000015106">
    <property type="component" value="Chromosome 2"/>
</dbReference>
<sequence>MRGAWTSCSSTSIPHPRRRRCPASSIARLLLAARAFLYSGKSQASNREDAEFMQPPTLSKGKKPQLVAMEGNDPSLDEKLV</sequence>
<feature type="region of interest" description="Disordered" evidence="1">
    <location>
        <begin position="42"/>
        <end position="81"/>
    </location>
</feature>
<dbReference type="AlphaFoldDB" id="A0A8R7TGB4"/>
<reference evidence="2" key="2">
    <citation type="submission" date="2018-03" db="EMBL/GenBank/DDBJ databases">
        <title>The Triticum urartu genome reveals the dynamic nature of wheat genome evolution.</title>
        <authorList>
            <person name="Ling H."/>
            <person name="Ma B."/>
            <person name="Shi X."/>
            <person name="Liu H."/>
            <person name="Dong L."/>
            <person name="Sun H."/>
            <person name="Cao Y."/>
            <person name="Gao Q."/>
            <person name="Zheng S."/>
            <person name="Li Y."/>
            <person name="Yu Y."/>
            <person name="Du H."/>
            <person name="Qi M."/>
            <person name="Li Y."/>
            <person name="Yu H."/>
            <person name="Cui Y."/>
            <person name="Wang N."/>
            <person name="Chen C."/>
            <person name="Wu H."/>
            <person name="Zhao Y."/>
            <person name="Zhang J."/>
            <person name="Li Y."/>
            <person name="Zhou W."/>
            <person name="Zhang B."/>
            <person name="Hu W."/>
            <person name="Eijk M."/>
            <person name="Tang J."/>
            <person name="Witsenboer H."/>
            <person name="Zhao S."/>
            <person name="Li Z."/>
            <person name="Zhang A."/>
            <person name="Wang D."/>
            <person name="Liang C."/>
        </authorList>
    </citation>
    <scope>NUCLEOTIDE SEQUENCE [LARGE SCALE GENOMIC DNA]</scope>
    <source>
        <strain evidence="2">cv. G1812</strain>
    </source>
</reference>
<reference evidence="3" key="1">
    <citation type="journal article" date="2013" name="Nature">
        <title>Draft genome of the wheat A-genome progenitor Triticum urartu.</title>
        <authorList>
            <person name="Ling H.Q."/>
            <person name="Zhao S."/>
            <person name="Liu D."/>
            <person name="Wang J."/>
            <person name="Sun H."/>
            <person name="Zhang C."/>
            <person name="Fan H."/>
            <person name="Li D."/>
            <person name="Dong L."/>
            <person name="Tao Y."/>
            <person name="Gao C."/>
            <person name="Wu H."/>
            <person name="Li Y."/>
            <person name="Cui Y."/>
            <person name="Guo X."/>
            <person name="Zheng S."/>
            <person name="Wang B."/>
            <person name="Yu K."/>
            <person name="Liang Q."/>
            <person name="Yang W."/>
            <person name="Lou X."/>
            <person name="Chen J."/>
            <person name="Feng M."/>
            <person name="Jian J."/>
            <person name="Zhang X."/>
            <person name="Luo G."/>
            <person name="Jiang Y."/>
            <person name="Liu J."/>
            <person name="Wang Z."/>
            <person name="Sha Y."/>
            <person name="Zhang B."/>
            <person name="Wu H."/>
            <person name="Tang D."/>
            <person name="Shen Q."/>
            <person name="Xue P."/>
            <person name="Zou S."/>
            <person name="Wang X."/>
            <person name="Liu X."/>
            <person name="Wang F."/>
            <person name="Yang Y."/>
            <person name="An X."/>
            <person name="Dong Z."/>
            <person name="Zhang K."/>
            <person name="Zhang X."/>
            <person name="Luo M.C."/>
            <person name="Dvorak J."/>
            <person name="Tong Y."/>
            <person name="Wang J."/>
            <person name="Yang H."/>
            <person name="Li Z."/>
            <person name="Wang D."/>
            <person name="Zhang A."/>
            <person name="Wang J."/>
        </authorList>
    </citation>
    <scope>NUCLEOTIDE SEQUENCE</scope>
    <source>
        <strain evidence="3">cv. G1812</strain>
    </source>
</reference>
<organism evidence="2 3">
    <name type="scientific">Triticum urartu</name>
    <name type="common">Red wild einkorn</name>
    <name type="synonym">Crithodium urartu</name>
    <dbReference type="NCBI Taxonomy" id="4572"/>
    <lineage>
        <taxon>Eukaryota</taxon>
        <taxon>Viridiplantae</taxon>
        <taxon>Streptophyta</taxon>
        <taxon>Embryophyta</taxon>
        <taxon>Tracheophyta</taxon>
        <taxon>Spermatophyta</taxon>
        <taxon>Magnoliopsida</taxon>
        <taxon>Liliopsida</taxon>
        <taxon>Poales</taxon>
        <taxon>Poaceae</taxon>
        <taxon>BOP clade</taxon>
        <taxon>Pooideae</taxon>
        <taxon>Triticodae</taxon>
        <taxon>Triticeae</taxon>
        <taxon>Triticinae</taxon>
        <taxon>Triticum</taxon>
    </lineage>
</organism>
<dbReference type="Gramene" id="TuG1812G0200002506.01.T03">
    <property type="protein sequence ID" value="TuG1812G0200002506.01.T03"/>
    <property type="gene ID" value="TuG1812G0200002506.01"/>
</dbReference>
<evidence type="ECO:0000313" key="3">
    <source>
        <dbReference type="Proteomes" id="UP000015106"/>
    </source>
</evidence>
<protein>
    <submittedName>
        <fullName evidence="2">Uncharacterized protein</fullName>
    </submittedName>
</protein>
<dbReference type="EnsemblPlants" id="TuG1812G0200002506.01.T03">
    <property type="protein sequence ID" value="TuG1812G0200002506.01.T03"/>
    <property type="gene ID" value="TuG1812G0200002506.01"/>
</dbReference>